<feature type="non-terminal residue" evidence="2">
    <location>
        <position position="224"/>
    </location>
</feature>
<reference evidence="2" key="1">
    <citation type="submission" date="2022-11" db="EMBL/GenBank/DDBJ databases">
        <title>Centuries of genome instability and evolution in soft-shell clam transmissible cancer (bioRxiv).</title>
        <authorList>
            <person name="Hart S.F.M."/>
            <person name="Yonemitsu M.A."/>
            <person name="Giersch R.M."/>
            <person name="Beal B.F."/>
            <person name="Arriagada G."/>
            <person name="Davis B.W."/>
            <person name="Ostrander E.A."/>
            <person name="Goff S.P."/>
            <person name="Metzger M.J."/>
        </authorList>
    </citation>
    <scope>NUCLEOTIDE SEQUENCE</scope>
    <source>
        <strain evidence="2">MELC-2E11</strain>
        <tissue evidence="2">Siphon/mantle</tissue>
    </source>
</reference>
<sequence>NIGFFLTMCILWILFLWGVVSFLGDFNAKYDFESLNPRDKFFNDTNVLPLNTLPLCTGALFTYVSYDDNYQTLIDFICMPIETVDMFTNCEIIDDHCLNVSRHRPVFAILHVPLNIGYDNCEHYEMGNTLNMRKIVEHYIIRYNDFISSDLELSYFEHCNMSISDIDNAYAILTSKLKDYSFQAIPEEICRTFETILEYRANSSARGHGGTAARVVLRRTSALQ</sequence>
<organism evidence="2 3">
    <name type="scientific">Mya arenaria</name>
    <name type="common">Soft-shell clam</name>
    <dbReference type="NCBI Taxonomy" id="6604"/>
    <lineage>
        <taxon>Eukaryota</taxon>
        <taxon>Metazoa</taxon>
        <taxon>Spiralia</taxon>
        <taxon>Lophotrochozoa</taxon>
        <taxon>Mollusca</taxon>
        <taxon>Bivalvia</taxon>
        <taxon>Autobranchia</taxon>
        <taxon>Heteroconchia</taxon>
        <taxon>Euheterodonta</taxon>
        <taxon>Imparidentia</taxon>
        <taxon>Neoheterodontei</taxon>
        <taxon>Myida</taxon>
        <taxon>Myoidea</taxon>
        <taxon>Myidae</taxon>
        <taxon>Mya</taxon>
    </lineage>
</organism>
<protein>
    <submittedName>
        <fullName evidence="2">Uncharacterized protein</fullName>
    </submittedName>
</protein>
<evidence type="ECO:0000313" key="2">
    <source>
        <dbReference type="EMBL" id="WAQ95794.1"/>
    </source>
</evidence>
<dbReference type="Proteomes" id="UP001164746">
    <property type="component" value="Chromosome 2"/>
</dbReference>
<evidence type="ECO:0000256" key="1">
    <source>
        <dbReference type="SAM" id="SignalP"/>
    </source>
</evidence>
<feature type="chain" id="PRO_5046015510" evidence="1">
    <location>
        <begin position="22"/>
        <end position="224"/>
    </location>
</feature>
<keyword evidence="3" id="KW-1185">Reference proteome</keyword>
<dbReference type="InterPro" id="IPR036691">
    <property type="entry name" value="Endo/exonu/phosph_ase_sf"/>
</dbReference>
<evidence type="ECO:0000313" key="3">
    <source>
        <dbReference type="Proteomes" id="UP001164746"/>
    </source>
</evidence>
<gene>
    <name evidence="2" type="ORF">MAR_028484</name>
</gene>
<dbReference type="Gene3D" id="3.60.10.10">
    <property type="entry name" value="Endonuclease/exonuclease/phosphatase"/>
    <property type="match status" value="1"/>
</dbReference>
<name>A0ABY7DH72_MYAAR</name>
<accession>A0ABY7DH72</accession>
<proteinExistence type="predicted"/>
<dbReference type="SUPFAM" id="SSF56219">
    <property type="entry name" value="DNase I-like"/>
    <property type="match status" value="1"/>
</dbReference>
<keyword evidence="1" id="KW-0732">Signal</keyword>
<feature type="signal peptide" evidence="1">
    <location>
        <begin position="1"/>
        <end position="21"/>
    </location>
</feature>
<dbReference type="EMBL" id="CP111013">
    <property type="protein sequence ID" value="WAQ95794.1"/>
    <property type="molecule type" value="Genomic_DNA"/>
</dbReference>